<evidence type="ECO:0000313" key="1">
    <source>
        <dbReference type="EMBL" id="KAI8420572.1"/>
    </source>
</evidence>
<accession>A0ACC0J8X7</accession>
<sequence length="1001" mass="100361">ATGGAAGDPEGRRPHHRLELDVTRASGAFSLTFLDGLNNVYRDVQSVVARLSARGGPPQPAPRRAALLINCHYDTVPDSPGASDDGAGCAVALETLRALAASRAPLAHAVCAERASDDGAGCAVALETLRALAASRARWRTPCVLSVDDGAGCAVALETLRALAASRAPLAHAVCAERVCVCVCQAPATTARAARWRWRRCGAGGVAGPAGARRASDDGAGCAVALETLRALAASRAPLAHAVCAERVRQRRRRGLRGGAGDAARAGGVAGPAGARRAGAAERRRGEHNAGVARVRDAAPVGARGPRLREPGGVRRGGREVLFQAGPGLPWLLAVYARQVPRPFASSLAQELFQSGLIPADTDFRVFRDFGNLSGAANGYVYHTRLDTASRAPPAALQRTGDNVLALARGVLESGRLGSAAGDHGAPVFFDVLGLAVVLLGARAAAAAALALLAAVAAALHLHATAAQNQLYMSRSAWWWLVGGELARQARGAAAGVAAAAATGLALHALGARLAGTAGPGCWRRCTPARGADGGRRAAGDRRALQRVVSAAVAVSWLAGGAGAGAAGGGLVRGWWRVRLAADAVTAGWALVLLACCLGALRSGFVAALWAGGGAAGALAAAAAGARGGGRGPRAGATGYVALDALAMFVPVAGRAGPGVPDAVLGALAAALALAAGAWLRPLAAGAAAGGAARALLVVGASTALLVALGPLHAPYSASRPQRVMLFHTRRTDHVANTTESLFWMPALDPNSPGDLGKYVPALAQAWPTRAAECARWVYCGAPYYLPALGFIPRGHWAPAAGPPATRLRAALTRSGAALQGGGWGGGALPPHARPPPPAGASTCICTASRGGAGGRGARCRRTPRPPPPAGASTCICTASRGGAGGRGARCRRTPRPPPPAGASTCTCTASRGALGGAGRAAAAPPAATGWASTCICTASRGGAGGARARCRRTPRPPPPAGRRPASAPRLGGRWGARGALPPHAAPAATGWGVDLHLHRV</sequence>
<keyword evidence="2" id="KW-1185">Reference proteome</keyword>
<organism evidence="1 2">
    <name type="scientific">Choristoneura fumiferana</name>
    <name type="common">Spruce budworm moth</name>
    <name type="synonym">Archips fumiferana</name>
    <dbReference type="NCBI Taxonomy" id="7141"/>
    <lineage>
        <taxon>Eukaryota</taxon>
        <taxon>Metazoa</taxon>
        <taxon>Ecdysozoa</taxon>
        <taxon>Arthropoda</taxon>
        <taxon>Hexapoda</taxon>
        <taxon>Insecta</taxon>
        <taxon>Pterygota</taxon>
        <taxon>Neoptera</taxon>
        <taxon>Endopterygota</taxon>
        <taxon>Lepidoptera</taxon>
        <taxon>Glossata</taxon>
        <taxon>Ditrysia</taxon>
        <taxon>Tortricoidea</taxon>
        <taxon>Tortricidae</taxon>
        <taxon>Tortricinae</taxon>
        <taxon>Choristoneura</taxon>
    </lineage>
</organism>
<dbReference type="Proteomes" id="UP001064048">
    <property type="component" value="Chromosome 14"/>
</dbReference>
<feature type="non-terminal residue" evidence="1">
    <location>
        <position position="1"/>
    </location>
</feature>
<comment type="caution">
    <text evidence="1">The sequence shown here is derived from an EMBL/GenBank/DDBJ whole genome shotgun (WGS) entry which is preliminary data.</text>
</comment>
<dbReference type="EMBL" id="CM046114">
    <property type="protein sequence ID" value="KAI8420572.1"/>
    <property type="molecule type" value="Genomic_DNA"/>
</dbReference>
<gene>
    <name evidence="1" type="ORF">MSG28_009026</name>
</gene>
<proteinExistence type="predicted"/>
<protein>
    <submittedName>
        <fullName evidence="1">Uncharacterized protein</fullName>
    </submittedName>
</protein>
<reference evidence="1 2" key="1">
    <citation type="journal article" date="2022" name="Genome Biol. Evol.">
        <title>The Spruce Budworm Genome: Reconstructing the Evolutionary History of Antifreeze Proteins.</title>
        <authorList>
            <person name="Beliveau C."/>
            <person name="Gagne P."/>
            <person name="Picq S."/>
            <person name="Vernygora O."/>
            <person name="Keeling C.I."/>
            <person name="Pinkney K."/>
            <person name="Doucet D."/>
            <person name="Wen F."/>
            <person name="Johnston J.S."/>
            <person name="Maaroufi H."/>
            <person name="Boyle B."/>
            <person name="Laroche J."/>
            <person name="Dewar K."/>
            <person name="Juretic N."/>
            <person name="Blackburn G."/>
            <person name="Nisole A."/>
            <person name="Brunet B."/>
            <person name="Brandao M."/>
            <person name="Lumley L."/>
            <person name="Duan J."/>
            <person name="Quan G."/>
            <person name="Lucarotti C.J."/>
            <person name="Roe A.D."/>
            <person name="Sperling F.A.H."/>
            <person name="Levesque R.C."/>
            <person name="Cusson M."/>
        </authorList>
    </citation>
    <scope>NUCLEOTIDE SEQUENCE [LARGE SCALE GENOMIC DNA]</scope>
    <source>
        <strain evidence="1">Glfc:IPQL:Cfum</strain>
    </source>
</reference>
<evidence type="ECO:0000313" key="2">
    <source>
        <dbReference type="Proteomes" id="UP001064048"/>
    </source>
</evidence>
<name>A0ACC0J8X7_CHOFU</name>